<comment type="caution">
    <text evidence="8">The sequence shown here is derived from an EMBL/GenBank/DDBJ whole genome shotgun (WGS) entry which is preliminary data.</text>
</comment>
<reference evidence="9" key="1">
    <citation type="journal article" date="2016" name="Genome Announc.">
        <title>Genome sequences of three species of Hanseniaspora isolated from spontaneous wine fermentations.</title>
        <authorList>
            <person name="Sternes P.R."/>
            <person name="Lee D."/>
            <person name="Kutyna D.R."/>
            <person name="Borneman A.R."/>
        </authorList>
    </citation>
    <scope>NUCLEOTIDE SEQUENCE [LARGE SCALE GENOMIC DNA]</scope>
    <source>
        <strain evidence="9">AWRI3579</strain>
    </source>
</reference>
<feature type="transmembrane region" description="Helical" evidence="7">
    <location>
        <begin position="37"/>
        <end position="58"/>
    </location>
</feature>
<dbReference type="InterPro" id="IPR000612">
    <property type="entry name" value="PMP3"/>
</dbReference>
<dbReference type="FunCoup" id="A0A1E5R0P4">
    <property type="interactions" value="91"/>
</dbReference>
<evidence type="ECO:0000256" key="5">
    <source>
        <dbReference type="ARBA" id="ARBA00023136"/>
    </source>
</evidence>
<keyword evidence="9" id="KW-1185">Reference proteome</keyword>
<protein>
    <submittedName>
        <fullName evidence="8">Protein SNA3</fullName>
    </submittedName>
</protein>
<keyword evidence="4 7" id="KW-1133">Transmembrane helix</keyword>
<dbReference type="Pfam" id="PF01679">
    <property type="entry name" value="Pmp3"/>
    <property type="match status" value="1"/>
</dbReference>
<organism evidence="8 9">
    <name type="scientific">Hanseniaspora osmophila</name>
    <dbReference type="NCBI Taxonomy" id="56408"/>
    <lineage>
        <taxon>Eukaryota</taxon>
        <taxon>Fungi</taxon>
        <taxon>Dikarya</taxon>
        <taxon>Ascomycota</taxon>
        <taxon>Saccharomycotina</taxon>
        <taxon>Saccharomycetes</taxon>
        <taxon>Saccharomycodales</taxon>
        <taxon>Saccharomycodaceae</taxon>
        <taxon>Hanseniaspora</taxon>
    </lineage>
</organism>
<dbReference type="GO" id="GO:0016020">
    <property type="term" value="C:membrane"/>
    <property type="evidence" value="ECO:0007669"/>
    <property type="project" value="UniProtKB-SubCell"/>
</dbReference>
<evidence type="ECO:0000256" key="3">
    <source>
        <dbReference type="ARBA" id="ARBA00022692"/>
    </source>
</evidence>
<keyword evidence="5 7" id="KW-0472">Membrane</keyword>
<feature type="region of interest" description="Disordered" evidence="6">
    <location>
        <begin position="75"/>
        <end position="128"/>
    </location>
</feature>
<dbReference type="EMBL" id="LPNM01000012">
    <property type="protein sequence ID" value="OEJ80471.1"/>
    <property type="molecule type" value="Genomic_DNA"/>
</dbReference>
<evidence type="ECO:0000256" key="6">
    <source>
        <dbReference type="SAM" id="MobiDB-lite"/>
    </source>
</evidence>
<keyword evidence="3 7" id="KW-0812">Transmembrane</keyword>
<accession>A0A1E5R0P4</accession>
<dbReference type="InParanoid" id="A0A1E5R0P4"/>
<name>A0A1E5R0P4_9ASCO</name>
<evidence type="ECO:0000313" key="8">
    <source>
        <dbReference type="EMBL" id="OEJ80471.1"/>
    </source>
</evidence>
<gene>
    <name evidence="8" type="ORF">AWRI3579_g4394</name>
</gene>
<evidence type="ECO:0000256" key="4">
    <source>
        <dbReference type="ARBA" id="ARBA00022989"/>
    </source>
</evidence>
<evidence type="ECO:0000256" key="2">
    <source>
        <dbReference type="ARBA" id="ARBA00009530"/>
    </source>
</evidence>
<evidence type="ECO:0000256" key="7">
    <source>
        <dbReference type="SAM" id="Phobius"/>
    </source>
</evidence>
<dbReference type="Proteomes" id="UP000095728">
    <property type="component" value="Unassembled WGS sequence"/>
</dbReference>
<dbReference type="AlphaFoldDB" id="A0A1E5R0P4"/>
<sequence>MSTYSINKDDLILCLVALIFPTIPVIMRKGFWTKETLLNFLLLILFAFPAALHAWYVIYKTSNLRSDEEYDRLQGSLESGFASDEEDEQPPQDQHNNVAPPAYANVTTNDNTDNKNHNGFPLDNKVQH</sequence>
<comment type="subcellular location">
    <subcellularLocation>
        <location evidence="1">Membrane</location>
    </subcellularLocation>
</comment>
<dbReference type="OrthoDB" id="2802411at2759"/>
<proteinExistence type="inferred from homology"/>
<dbReference type="STRING" id="56408.A0A1E5R0P4"/>
<comment type="similarity">
    <text evidence="2">Belongs to the UPF0057 (PMP3) family.</text>
</comment>
<evidence type="ECO:0000313" key="9">
    <source>
        <dbReference type="Proteomes" id="UP000095728"/>
    </source>
</evidence>
<evidence type="ECO:0000256" key="1">
    <source>
        <dbReference type="ARBA" id="ARBA00004370"/>
    </source>
</evidence>
<feature type="transmembrane region" description="Helical" evidence="7">
    <location>
        <begin position="12"/>
        <end position="31"/>
    </location>
</feature>